<name>A0ABV3X5X2_9FIRM</name>
<protein>
    <submittedName>
        <fullName evidence="1">Uncharacterized protein</fullName>
    </submittedName>
</protein>
<organism evidence="1 2">
    <name type="scientific">Selenomonas sputigena</name>
    <dbReference type="NCBI Taxonomy" id="69823"/>
    <lineage>
        <taxon>Bacteria</taxon>
        <taxon>Bacillati</taxon>
        <taxon>Bacillota</taxon>
        <taxon>Negativicutes</taxon>
        <taxon>Selenomonadales</taxon>
        <taxon>Selenomonadaceae</taxon>
        <taxon>Selenomonas</taxon>
    </lineage>
</organism>
<sequence length="266" mass="30763">MDKIEQFIREYNLQTLGGSNHFKANEFEGTEWSAPVIQQPDHLQKYIEFIGLIGVEIKEIAIVEDYVDDLGDISICSLYPNRITDGDNSSRKPIYEIFDYNKTLEWLRQMEYINLTLSNVWHPVILISNQGSFEIDYSESSSVRISKDCIPPRFYQRNPDASASYDIRRLFACLKGDIITDCSIKEQTFDEADFDFTGSYGIYLNENASSYIHEFSLLLKSGRRLSFSSDFDWSVITLFDNEGIPVKIPTKQIHRYLKAPLRAKVE</sequence>
<reference evidence="1 2" key="1">
    <citation type="submission" date="2023-04" db="EMBL/GenBank/DDBJ databases">
        <title>Genome Sequence of Selenomonas sputigena ATCC 33150.</title>
        <authorList>
            <person name="Miller D.P."/>
            <person name="Anvari S."/>
            <person name="Polson S.W."/>
            <person name="Macdonald M."/>
            <person name="Mcdowell J.V."/>
        </authorList>
    </citation>
    <scope>NUCLEOTIDE SEQUENCE [LARGE SCALE GENOMIC DNA]</scope>
    <source>
        <strain evidence="1 2">ATCC 33150</strain>
    </source>
</reference>
<keyword evidence="2" id="KW-1185">Reference proteome</keyword>
<dbReference type="RefSeq" id="WP_368846612.1">
    <property type="nucleotide sequence ID" value="NZ_CP194411.1"/>
</dbReference>
<gene>
    <name evidence="1" type="ORF">QCO44_04435</name>
</gene>
<proteinExistence type="predicted"/>
<accession>A0ABV3X5X2</accession>
<dbReference type="Proteomes" id="UP001559623">
    <property type="component" value="Unassembled WGS sequence"/>
</dbReference>
<comment type="caution">
    <text evidence="1">The sequence shown here is derived from an EMBL/GenBank/DDBJ whole genome shotgun (WGS) entry which is preliminary data.</text>
</comment>
<evidence type="ECO:0000313" key="1">
    <source>
        <dbReference type="EMBL" id="MEX5284893.1"/>
    </source>
</evidence>
<dbReference type="EMBL" id="JARVLH010000002">
    <property type="protein sequence ID" value="MEX5284893.1"/>
    <property type="molecule type" value="Genomic_DNA"/>
</dbReference>
<evidence type="ECO:0000313" key="2">
    <source>
        <dbReference type="Proteomes" id="UP001559623"/>
    </source>
</evidence>